<accession>A0A6A6GE08</accession>
<dbReference type="Proteomes" id="UP000799538">
    <property type="component" value="Unassembled WGS sequence"/>
</dbReference>
<feature type="compositionally biased region" description="Acidic residues" evidence="1">
    <location>
        <begin position="301"/>
        <end position="312"/>
    </location>
</feature>
<feature type="region of interest" description="Disordered" evidence="1">
    <location>
        <begin position="258"/>
        <end position="486"/>
    </location>
</feature>
<dbReference type="EMBL" id="ML992506">
    <property type="protein sequence ID" value="KAF2223877.1"/>
    <property type="molecule type" value="Genomic_DNA"/>
</dbReference>
<evidence type="ECO:0000256" key="1">
    <source>
        <dbReference type="SAM" id="MobiDB-lite"/>
    </source>
</evidence>
<gene>
    <name evidence="2" type="ORF">BDZ85DRAFT_262342</name>
</gene>
<keyword evidence="3" id="KW-1185">Reference proteome</keyword>
<dbReference type="OrthoDB" id="5423493at2759"/>
<feature type="compositionally biased region" description="Polar residues" evidence="1">
    <location>
        <begin position="149"/>
        <end position="158"/>
    </location>
</feature>
<protein>
    <submittedName>
        <fullName evidence="2">Uncharacterized protein</fullName>
    </submittedName>
</protein>
<feature type="compositionally biased region" description="Low complexity" evidence="1">
    <location>
        <begin position="8"/>
        <end position="44"/>
    </location>
</feature>
<sequence length="510" mass="54699">MPPRRTRAAAAPAPQPAKTTPEPGGRTARRAAANTEAEDAPLVAKPKKKVAAKSATKSKQLGQKTSPEIVPKTRPARGRKTASEIDNEDEGQDEDEDVTGGLVRNAPSRRARQDPIARVSGALEARRRQAGTDQRDERDEFDVPGSQGEMATTVSKSKTTGEERSSIAKTPAAQRKTHTPAKSSTRKTEGAGKITSTPRSAAKSAKKIGFTPLAGDSSVQALQMFRMRPRQNSILTAVRGGILDTSVLDQTDSFMEGTDELGTSALDTTADVTGTTEARDTAGQVPDPEVNEDSGGPALDLGEELGDMTMDDEAFRPDLEGTPLPSRFEPTMTEAERRKSLYDDDEDLYVVSPRKKRGTKRKSDEISSAHESAVVQGTQDHATQRTTGGAAVEVMRSSPPAPEPPRRGRGTARSGSSSDLSPARSASLPLFDAESSGRSSTPRHNDLDSDVYADPRSDSSVSDEVEIIPSPKKRRGAAAPKPEQEKKITSAMLRSLLPRRLVKRDETFDV</sequence>
<feature type="non-terminal residue" evidence="2">
    <location>
        <position position="510"/>
    </location>
</feature>
<reference evidence="3" key="1">
    <citation type="journal article" date="2020" name="Stud. Mycol.">
        <title>101 Dothideomycetes genomes: A test case for predicting lifestyles and emergence of pathogens.</title>
        <authorList>
            <person name="Haridas S."/>
            <person name="Albert R."/>
            <person name="Binder M."/>
            <person name="Bloem J."/>
            <person name="LaButti K."/>
            <person name="Salamov A."/>
            <person name="Andreopoulos B."/>
            <person name="Baker S."/>
            <person name="Barry K."/>
            <person name="Bills G."/>
            <person name="Bluhm B."/>
            <person name="Cannon C."/>
            <person name="Castanera R."/>
            <person name="Culley D."/>
            <person name="Daum C."/>
            <person name="Ezra D."/>
            <person name="Gonzalez J."/>
            <person name="Henrissat B."/>
            <person name="Kuo A."/>
            <person name="Liang C."/>
            <person name="Lipzen A."/>
            <person name="Lutzoni F."/>
            <person name="Magnuson J."/>
            <person name="Mondo S."/>
            <person name="Nolan M."/>
            <person name="Ohm R."/>
            <person name="Pangilinan J."/>
            <person name="Park H.-J."/>
            <person name="Ramirez L."/>
            <person name="Alfaro M."/>
            <person name="Sun H."/>
            <person name="Tritt A."/>
            <person name="Yoshinaga Y."/>
            <person name="Zwiers L.-H."/>
            <person name="Turgeon B."/>
            <person name="Goodwin S."/>
            <person name="Spatafora J."/>
            <person name="Crous P."/>
            <person name="Grigoriev I."/>
        </authorList>
    </citation>
    <scope>NUCLEOTIDE SEQUENCE [LARGE SCALE GENOMIC DNA]</scope>
    <source>
        <strain evidence="3">CECT 20119</strain>
    </source>
</reference>
<name>A0A6A6GE08_9PEZI</name>
<feature type="compositionally biased region" description="Polar residues" evidence="1">
    <location>
        <begin position="375"/>
        <end position="387"/>
    </location>
</feature>
<organism evidence="2 3">
    <name type="scientific">Elsinoe ampelina</name>
    <dbReference type="NCBI Taxonomy" id="302913"/>
    <lineage>
        <taxon>Eukaryota</taxon>
        <taxon>Fungi</taxon>
        <taxon>Dikarya</taxon>
        <taxon>Ascomycota</taxon>
        <taxon>Pezizomycotina</taxon>
        <taxon>Dothideomycetes</taxon>
        <taxon>Dothideomycetidae</taxon>
        <taxon>Myriangiales</taxon>
        <taxon>Elsinoaceae</taxon>
        <taxon>Elsinoe</taxon>
    </lineage>
</organism>
<feature type="compositionally biased region" description="Polar residues" evidence="1">
    <location>
        <begin position="265"/>
        <end position="276"/>
    </location>
</feature>
<feature type="region of interest" description="Disordered" evidence="1">
    <location>
        <begin position="1"/>
        <end position="214"/>
    </location>
</feature>
<evidence type="ECO:0000313" key="3">
    <source>
        <dbReference type="Proteomes" id="UP000799538"/>
    </source>
</evidence>
<feature type="compositionally biased region" description="Basic and acidic residues" evidence="1">
    <location>
        <begin position="443"/>
        <end position="457"/>
    </location>
</feature>
<evidence type="ECO:0000313" key="2">
    <source>
        <dbReference type="EMBL" id="KAF2223877.1"/>
    </source>
</evidence>
<feature type="compositionally biased region" description="Acidic residues" evidence="1">
    <location>
        <begin position="85"/>
        <end position="98"/>
    </location>
</feature>
<dbReference type="AlphaFoldDB" id="A0A6A6GE08"/>
<feature type="compositionally biased region" description="Low complexity" evidence="1">
    <location>
        <begin position="411"/>
        <end position="430"/>
    </location>
</feature>
<proteinExistence type="predicted"/>